<dbReference type="GO" id="GO:0030983">
    <property type="term" value="F:mismatched DNA binding"/>
    <property type="evidence" value="ECO:0007669"/>
    <property type="project" value="InterPro"/>
</dbReference>
<keyword evidence="2" id="KW-0067">ATP-binding</keyword>
<dbReference type="GO" id="GO:0005524">
    <property type="term" value="F:ATP binding"/>
    <property type="evidence" value="ECO:0007669"/>
    <property type="project" value="UniProtKB-KW"/>
</dbReference>
<keyword evidence="1" id="KW-0547">Nucleotide-binding</keyword>
<dbReference type="EMBL" id="FQWQ01000001">
    <property type="protein sequence ID" value="SHG91448.1"/>
    <property type="molecule type" value="Genomic_DNA"/>
</dbReference>
<feature type="transmembrane region" description="Helical" evidence="4">
    <location>
        <begin position="54"/>
        <end position="70"/>
    </location>
</feature>
<dbReference type="GO" id="GO:0006298">
    <property type="term" value="P:mismatch repair"/>
    <property type="evidence" value="ECO:0007669"/>
    <property type="project" value="InterPro"/>
</dbReference>
<dbReference type="Gene3D" id="3.40.50.300">
    <property type="entry name" value="P-loop containing nucleotide triphosphate hydrolases"/>
    <property type="match status" value="1"/>
</dbReference>
<dbReference type="STRING" id="947013.SAMN04488109_2452"/>
<dbReference type="SUPFAM" id="SSF52540">
    <property type="entry name" value="P-loop containing nucleoside triphosphate hydrolases"/>
    <property type="match status" value="1"/>
</dbReference>
<dbReference type="InterPro" id="IPR000432">
    <property type="entry name" value="DNA_mismatch_repair_MutS_C"/>
</dbReference>
<evidence type="ECO:0000313" key="7">
    <source>
        <dbReference type="Proteomes" id="UP000184212"/>
    </source>
</evidence>
<dbReference type="GO" id="GO:0005829">
    <property type="term" value="C:cytosol"/>
    <property type="evidence" value="ECO:0007669"/>
    <property type="project" value="TreeGrafter"/>
</dbReference>
<sequence length="595" mass="66350">MTREECMLFYEKRVATFKASLAQQKKNINVISNLRLLTAVAFLGALYFGFSTTYFLYAAFVLLVLFVVLVQRHAKLHAEKTHVENLLNINIAEGRALVGDISGFAPGIEFIDGHHPYSHDLDIFGEGSVFQAINRCNTLDGKKQMAHRLSTPLASAEDIAAHQEAVRELAGNTNFRQHFQAAGKEIDEQTRDRAELLEWLRQPSFLFDKSYFGVLLVVVPSITVGAILGAFFFPVLKTIAIVLSLSQWAFLGLYIKRVNVFHDYISRKKNILEKYAHLLHYLQPEKFNSPLLQNLSAQAKDADVKVKALAGLVSSLNARLNAMTNLLVNSTLLYDLQFVYRLEKWKADNASNLKMWLDVICETEMLCSIGTFAFNHPSFTFPTIHTQLSIETERMGHPLIPESECVPNSVTLGQGPSVLIITGANMAGKSTFLRTIGVNLVLALSGGPVCATSFRCPVIGLRSGMRTADSLKDHQSYFYAELNRLKTIMDELRSDKPLFILLDEILKGTNSTDKQAGSIALVKQLIPHPCLALIATHDLALGALETEYPSHVKNFCFEATIENDQLSFDYKLKPGLAQKMNATFLMKKMGIIPKD</sequence>
<reference evidence="6 7" key="1">
    <citation type="submission" date="2016-11" db="EMBL/GenBank/DDBJ databases">
        <authorList>
            <person name="Jaros S."/>
            <person name="Januszkiewicz K."/>
            <person name="Wedrychowicz H."/>
        </authorList>
    </citation>
    <scope>NUCLEOTIDE SEQUENCE [LARGE SCALE GENOMIC DNA]</scope>
    <source>
        <strain evidence="6 7">DSM 24574</strain>
    </source>
</reference>
<dbReference type="SMART" id="SM00534">
    <property type="entry name" value="MUTSac"/>
    <property type="match status" value="1"/>
</dbReference>
<feature type="transmembrane region" description="Helical" evidence="4">
    <location>
        <begin position="211"/>
        <end position="233"/>
    </location>
</feature>
<gene>
    <name evidence="6" type="ORF">SAMN04488109_2452</name>
</gene>
<keyword evidence="4" id="KW-0472">Membrane</keyword>
<evidence type="ECO:0000256" key="2">
    <source>
        <dbReference type="ARBA" id="ARBA00022840"/>
    </source>
</evidence>
<dbReference type="SUPFAM" id="SSF48334">
    <property type="entry name" value="DNA repair protein MutS, domain III"/>
    <property type="match status" value="1"/>
</dbReference>
<organism evidence="6 7">
    <name type="scientific">Chryseolinea serpens</name>
    <dbReference type="NCBI Taxonomy" id="947013"/>
    <lineage>
        <taxon>Bacteria</taxon>
        <taxon>Pseudomonadati</taxon>
        <taxon>Bacteroidota</taxon>
        <taxon>Cytophagia</taxon>
        <taxon>Cytophagales</taxon>
        <taxon>Fulvivirgaceae</taxon>
        <taxon>Chryseolinea</taxon>
    </lineage>
</organism>
<accession>A0A1M5NPM8</accession>
<evidence type="ECO:0000256" key="4">
    <source>
        <dbReference type="SAM" id="Phobius"/>
    </source>
</evidence>
<feature type="transmembrane region" description="Helical" evidence="4">
    <location>
        <begin position="28"/>
        <end position="48"/>
    </location>
</feature>
<name>A0A1M5NPM8_9BACT</name>
<dbReference type="Pfam" id="PF00488">
    <property type="entry name" value="MutS_V"/>
    <property type="match status" value="1"/>
</dbReference>
<evidence type="ECO:0000259" key="5">
    <source>
        <dbReference type="SMART" id="SM00534"/>
    </source>
</evidence>
<dbReference type="InterPro" id="IPR045076">
    <property type="entry name" value="MutS"/>
</dbReference>
<keyword evidence="4" id="KW-1133">Transmembrane helix</keyword>
<dbReference type="InterPro" id="IPR036187">
    <property type="entry name" value="DNA_mismatch_repair_MutS_sf"/>
</dbReference>
<dbReference type="OrthoDB" id="9802448at2"/>
<dbReference type="InterPro" id="IPR027417">
    <property type="entry name" value="P-loop_NTPase"/>
</dbReference>
<dbReference type="Proteomes" id="UP000184212">
    <property type="component" value="Unassembled WGS sequence"/>
</dbReference>
<dbReference type="PANTHER" id="PTHR11361:SF99">
    <property type="entry name" value="DNA MISMATCH REPAIR PROTEIN"/>
    <property type="match status" value="1"/>
</dbReference>
<keyword evidence="3" id="KW-0238">DNA-binding</keyword>
<dbReference type="AlphaFoldDB" id="A0A1M5NPM8"/>
<evidence type="ECO:0000256" key="1">
    <source>
        <dbReference type="ARBA" id="ARBA00022741"/>
    </source>
</evidence>
<dbReference type="Gene3D" id="1.10.1420.10">
    <property type="match status" value="1"/>
</dbReference>
<proteinExistence type="predicted"/>
<dbReference type="PANTHER" id="PTHR11361">
    <property type="entry name" value="DNA MISMATCH REPAIR PROTEIN MUTS FAMILY MEMBER"/>
    <property type="match status" value="1"/>
</dbReference>
<protein>
    <submittedName>
        <fullName evidence="6">MutS domain III</fullName>
    </submittedName>
</protein>
<keyword evidence="7" id="KW-1185">Reference proteome</keyword>
<evidence type="ECO:0000313" key="6">
    <source>
        <dbReference type="EMBL" id="SHG91448.1"/>
    </source>
</evidence>
<dbReference type="GO" id="GO:0140664">
    <property type="term" value="F:ATP-dependent DNA damage sensor activity"/>
    <property type="evidence" value="ECO:0007669"/>
    <property type="project" value="InterPro"/>
</dbReference>
<keyword evidence="4" id="KW-0812">Transmembrane</keyword>
<feature type="domain" description="DNA mismatch repair proteins mutS family" evidence="5">
    <location>
        <begin position="416"/>
        <end position="594"/>
    </location>
</feature>
<dbReference type="RefSeq" id="WP_073134029.1">
    <property type="nucleotide sequence ID" value="NZ_FQWQ01000001.1"/>
</dbReference>
<evidence type="ECO:0000256" key="3">
    <source>
        <dbReference type="ARBA" id="ARBA00023125"/>
    </source>
</evidence>